<comment type="similarity">
    <text evidence="1">Belongs to the TPPP family.</text>
</comment>
<evidence type="ECO:0008006" key="4">
    <source>
        <dbReference type="Google" id="ProtNLM"/>
    </source>
</evidence>
<sequence length="136" mass="15601">MEEMFEEDVDGENVSEGDSINFYPVEELFCMYARFGDARGSGDMMCLKNFEKWLKQANIKTVTPIEAVMHFSKVAKGKKGISYKEFLEAVDRLACQKQVAVETLKQKLVECGPPLPTNPTEKKIKKTYNWKHKNNI</sequence>
<keyword evidence="3" id="KW-1185">Reference proteome</keyword>
<dbReference type="SUPFAM" id="SSF47473">
    <property type="entry name" value="EF-hand"/>
    <property type="match status" value="1"/>
</dbReference>
<protein>
    <recommendedName>
        <fullName evidence="4">EF-hand domain-containing protein</fullName>
    </recommendedName>
</protein>
<name>T1J9B1_STRMM</name>
<dbReference type="Pfam" id="PF05517">
    <property type="entry name" value="p25-alpha"/>
    <property type="match status" value="1"/>
</dbReference>
<evidence type="ECO:0000313" key="2">
    <source>
        <dbReference type="EnsemblMetazoa" id="SMAR010304-PA"/>
    </source>
</evidence>
<dbReference type="GO" id="GO:0015631">
    <property type="term" value="F:tubulin binding"/>
    <property type="evidence" value="ECO:0007669"/>
    <property type="project" value="InterPro"/>
</dbReference>
<reference evidence="3" key="1">
    <citation type="submission" date="2011-05" db="EMBL/GenBank/DDBJ databases">
        <authorList>
            <person name="Richards S.R."/>
            <person name="Qu J."/>
            <person name="Jiang H."/>
            <person name="Jhangiani S.N."/>
            <person name="Agravi P."/>
            <person name="Goodspeed R."/>
            <person name="Gross S."/>
            <person name="Mandapat C."/>
            <person name="Jackson L."/>
            <person name="Mathew T."/>
            <person name="Pu L."/>
            <person name="Thornton R."/>
            <person name="Saada N."/>
            <person name="Wilczek-Boney K.B."/>
            <person name="Lee S."/>
            <person name="Kovar C."/>
            <person name="Wu Y."/>
            <person name="Scherer S.E."/>
            <person name="Worley K.C."/>
            <person name="Muzny D.M."/>
            <person name="Gibbs R."/>
        </authorList>
    </citation>
    <scope>NUCLEOTIDE SEQUENCE</scope>
    <source>
        <strain evidence="3">Brora</strain>
    </source>
</reference>
<reference evidence="2" key="2">
    <citation type="submission" date="2015-02" db="UniProtKB">
        <authorList>
            <consortium name="EnsemblMetazoa"/>
        </authorList>
    </citation>
    <scope>IDENTIFICATION</scope>
</reference>
<dbReference type="HOGENOM" id="CLU_1878005_0_0_1"/>
<dbReference type="eggNOG" id="KOG4070">
    <property type="taxonomic scope" value="Eukaryota"/>
</dbReference>
<dbReference type="InterPro" id="IPR008907">
    <property type="entry name" value="TPP/p25"/>
</dbReference>
<dbReference type="AlphaFoldDB" id="T1J9B1"/>
<evidence type="ECO:0000256" key="1">
    <source>
        <dbReference type="ARBA" id="ARBA00010994"/>
    </source>
</evidence>
<evidence type="ECO:0000313" key="3">
    <source>
        <dbReference type="Proteomes" id="UP000014500"/>
    </source>
</evidence>
<dbReference type="EnsemblMetazoa" id="SMAR010304-RA">
    <property type="protein sequence ID" value="SMAR010304-PA"/>
    <property type="gene ID" value="SMAR010304"/>
</dbReference>
<organism evidence="2 3">
    <name type="scientific">Strigamia maritima</name>
    <name type="common">European centipede</name>
    <name type="synonym">Geophilus maritimus</name>
    <dbReference type="NCBI Taxonomy" id="126957"/>
    <lineage>
        <taxon>Eukaryota</taxon>
        <taxon>Metazoa</taxon>
        <taxon>Ecdysozoa</taxon>
        <taxon>Arthropoda</taxon>
        <taxon>Myriapoda</taxon>
        <taxon>Chilopoda</taxon>
        <taxon>Pleurostigmophora</taxon>
        <taxon>Geophilomorpha</taxon>
        <taxon>Linotaeniidae</taxon>
        <taxon>Strigamia</taxon>
    </lineage>
</organism>
<dbReference type="PhylomeDB" id="T1J9B1"/>
<accession>T1J9B1</accession>
<dbReference type="EMBL" id="JH431971">
    <property type="status" value="NOT_ANNOTATED_CDS"/>
    <property type="molecule type" value="Genomic_DNA"/>
</dbReference>
<dbReference type="Gene3D" id="1.10.238.10">
    <property type="entry name" value="EF-hand"/>
    <property type="match status" value="1"/>
</dbReference>
<dbReference type="GO" id="GO:0046785">
    <property type="term" value="P:microtubule polymerization"/>
    <property type="evidence" value="ECO:0007669"/>
    <property type="project" value="InterPro"/>
</dbReference>
<dbReference type="Proteomes" id="UP000014500">
    <property type="component" value="Unassembled WGS sequence"/>
</dbReference>
<dbReference type="InterPro" id="IPR011992">
    <property type="entry name" value="EF-hand-dom_pair"/>
</dbReference>
<proteinExistence type="inferred from homology"/>